<sequence length="60" mass="6622">MAEIKFEQMSQGGLVRMCEAKGLDHTGDREALIARLVAWEKSQSKEPEPPAEPPASEPED</sequence>
<proteinExistence type="predicted"/>
<name>X1R177_9ZZZZ</name>
<evidence type="ECO:0008006" key="3">
    <source>
        <dbReference type="Google" id="ProtNLM"/>
    </source>
</evidence>
<accession>X1R177</accession>
<reference evidence="2" key="1">
    <citation type="journal article" date="2014" name="Front. Microbiol.">
        <title>High frequency of phylogenetically diverse reductive dehalogenase-homologous genes in deep subseafloor sedimentary metagenomes.</title>
        <authorList>
            <person name="Kawai M."/>
            <person name="Futagami T."/>
            <person name="Toyoda A."/>
            <person name="Takaki Y."/>
            <person name="Nishi S."/>
            <person name="Hori S."/>
            <person name="Arai W."/>
            <person name="Tsubouchi T."/>
            <person name="Morono Y."/>
            <person name="Uchiyama I."/>
            <person name="Ito T."/>
            <person name="Fujiyama A."/>
            <person name="Inagaki F."/>
            <person name="Takami H."/>
        </authorList>
    </citation>
    <scope>NUCLEOTIDE SEQUENCE</scope>
    <source>
        <strain evidence="2">Expedition CK06-06</strain>
    </source>
</reference>
<dbReference type="EMBL" id="BARW01000196">
    <property type="protein sequence ID" value="GAI60851.1"/>
    <property type="molecule type" value="Genomic_DNA"/>
</dbReference>
<feature type="region of interest" description="Disordered" evidence="1">
    <location>
        <begin position="40"/>
        <end position="60"/>
    </location>
</feature>
<evidence type="ECO:0000313" key="2">
    <source>
        <dbReference type="EMBL" id="GAI60851.1"/>
    </source>
</evidence>
<organism evidence="2">
    <name type="scientific">marine sediment metagenome</name>
    <dbReference type="NCBI Taxonomy" id="412755"/>
    <lineage>
        <taxon>unclassified sequences</taxon>
        <taxon>metagenomes</taxon>
        <taxon>ecological metagenomes</taxon>
    </lineage>
</organism>
<dbReference type="InterPro" id="IPR036361">
    <property type="entry name" value="SAP_dom_sf"/>
</dbReference>
<gene>
    <name evidence="2" type="ORF">S12H4_01099</name>
</gene>
<dbReference type="AlphaFoldDB" id="X1R177"/>
<feature type="compositionally biased region" description="Pro residues" evidence="1">
    <location>
        <begin position="50"/>
        <end position="60"/>
    </location>
</feature>
<comment type="caution">
    <text evidence="2">The sequence shown here is derived from an EMBL/GenBank/DDBJ whole genome shotgun (WGS) entry which is preliminary data.</text>
</comment>
<protein>
    <recommendedName>
        <fullName evidence="3">SAP domain-containing protein</fullName>
    </recommendedName>
</protein>
<evidence type="ECO:0000256" key="1">
    <source>
        <dbReference type="SAM" id="MobiDB-lite"/>
    </source>
</evidence>
<dbReference type="Gene3D" id="1.10.720.30">
    <property type="entry name" value="SAP domain"/>
    <property type="match status" value="1"/>
</dbReference>